<protein>
    <submittedName>
        <fullName evidence="1">Secreted protein</fullName>
    </submittedName>
</protein>
<organism evidence="1">
    <name type="scientific">Haemonchus placei</name>
    <name type="common">Barber's pole worm</name>
    <dbReference type="NCBI Taxonomy" id="6290"/>
    <lineage>
        <taxon>Eukaryota</taxon>
        <taxon>Metazoa</taxon>
        <taxon>Ecdysozoa</taxon>
        <taxon>Nematoda</taxon>
        <taxon>Chromadorea</taxon>
        <taxon>Rhabditida</taxon>
        <taxon>Rhabditina</taxon>
        <taxon>Rhabditomorpha</taxon>
        <taxon>Strongyloidea</taxon>
        <taxon>Trichostrongylidae</taxon>
        <taxon>Haemonchus</taxon>
    </lineage>
</organism>
<name>A0A158QQI6_HAEPC</name>
<dbReference type="WBParaSite" id="HPLM_0001508301-mRNA-1">
    <property type="protein sequence ID" value="HPLM_0001508301-mRNA-1"/>
    <property type="gene ID" value="HPLM_0001508301"/>
</dbReference>
<proteinExistence type="predicted"/>
<reference evidence="1" key="1">
    <citation type="submission" date="2016-04" db="UniProtKB">
        <authorList>
            <consortium name="WormBaseParasite"/>
        </authorList>
    </citation>
    <scope>IDENTIFICATION</scope>
</reference>
<sequence>LPISGAPKSACTPRLTHIFVGRMSISKSVLLLSFFSSSLGLSSDSYSSCCVRRMSSSLSTNEDKKEDRMGFSSKISFKKVLDCPCNEVGLTHGLQTKQFSLRQ</sequence>
<evidence type="ECO:0000313" key="1">
    <source>
        <dbReference type="WBParaSite" id="HPLM_0001508301-mRNA-1"/>
    </source>
</evidence>
<dbReference type="AlphaFoldDB" id="A0A158QQI6"/>
<accession>A0A158QQI6</accession>